<organism evidence="1 2">
    <name type="scientific">Actinocorallia longicatena</name>
    <dbReference type="NCBI Taxonomy" id="111803"/>
    <lineage>
        <taxon>Bacteria</taxon>
        <taxon>Bacillati</taxon>
        <taxon>Actinomycetota</taxon>
        <taxon>Actinomycetes</taxon>
        <taxon>Streptosporangiales</taxon>
        <taxon>Thermomonosporaceae</taxon>
        <taxon>Actinocorallia</taxon>
    </lineage>
</organism>
<evidence type="ECO:0000313" key="1">
    <source>
        <dbReference type="EMBL" id="GAA3232996.1"/>
    </source>
</evidence>
<protein>
    <recommendedName>
        <fullName evidence="3">Secreted protein</fullName>
    </recommendedName>
</protein>
<gene>
    <name evidence="1" type="ORF">GCM10010468_65300</name>
</gene>
<evidence type="ECO:0008006" key="3">
    <source>
        <dbReference type="Google" id="ProtNLM"/>
    </source>
</evidence>
<evidence type="ECO:0000313" key="2">
    <source>
        <dbReference type="Proteomes" id="UP001501237"/>
    </source>
</evidence>
<name>A0ABP6QIB6_9ACTN</name>
<comment type="caution">
    <text evidence="1">The sequence shown here is derived from an EMBL/GenBank/DDBJ whole genome shotgun (WGS) entry which is preliminary data.</text>
</comment>
<reference evidence="2" key="1">
    <citation type="journal article" date="2019" name="Int. J. Syst. Evol. Microbiol.">
        <title>The Global Catalogue of Microorganisms (GCM) 10K type strain sequencing project: providing services to taxonomists for standard genome sequencing and annotation.</title>
        <authorList>
            <consortium name="The Broad Institute Genomics Platform"/>
            <consortium name="The Broad Institute Genome Sequencing Center for Infectious Disease"/>
            <person name="Wu L."/>
            <person name="Ma J."/>
        </authorList>
    </citation>
    <scope>NUCLEOTIDE SEQUENCE [LARGE SCALE GENOMIC DNA]</scope>
    <source>
        <strain evidence="2">JCM 9377</strain>
    </source>
</reference>
<dbReference type="Proteomes" id="UP001501237">
    <property type="component" value="Unassembled WGS sequence"/>
</dbReference>
<proteinExistence type="predicted"/>
<accession>A0ABP6QIB6</accession>
<dbReference type="EMBL" id="BAAAUV010000024">
    <property type="protein sequence ID" value="GAA3232996.1"/>
    <property type="molecule type" value="Genomic_DNA"/>
</dbReference>
<keyword evidence="2" id="KW-1185">Reference proteome</keyword>
<sequence>MKGWVLVLMRAFHKVSAGDFCRPASVYSASVMAVVRGVGHGWELTEGQGVVAPVFGSFVESEHRNTWGGCVGLRGRSAGARGTGTRENAGGWRFGVGVGFSGCSGGWWGRLGAWLM</sequence>